<accession>A0ABW3CJ01</accession>
<feature type="non-terminal residue" evidence="1">
    <location>
        <position position="40"/>
    </location>
</feature>
<gene>
    <name evidence="1" type="ORF">ACFQ07_18630</name>
</gene>
<dbReference type="PROSITE" id="PS51318">
    <property type="entry name" value="TAT"/>
    <property type="match status" value="1"/>
</dbReference>
<keyword evidence="2" id="KW-1185">Reference proteome</keyword>
<dbReference type="InterPro" id="IPR019546">
    <property type="entry name" value="TAT_signal_bac_arc"/>
</dbReference>
<reference evidence="2" key="1">
    <citation type="journal article" date="2019" name="Int. J. Syst. Evol. Microbiol.">
        <title>The Global Catalogue of Microorganisms (GCM) 10K type strain sequencing project: providing services to taxonomists for standard genome sequencing and annotation.</title>
        <authorList>
            <consortium name="The Broad Institute Genomics Platform"/>
            <consortium name="The Broad Institute Genome Sequencing Center for Infectious Disease"/>
            <person name="Wu L."/>
            <person name="Ma J."/>
        </authorList>
    </citation>
    <scope>NUCLEOTIDE SEQUENCE [LARGE SCALE GENOMIC DNA]</scope>
    <source>
        <strain evidence="2">JCM 31696</strain>
    </source>
</reference>
<dbReference type="EMBL" id="JBHTIR010002812">
    <property type="protein sequence ID" value="MFD0854261.1"/>
    <property type="molecule type" value="Genomic_DNA"/>
</dbReference>
<dbReference type="Proteomes" id="UP001597083">
    <property type="component" value="Unassembled WGS sequence"/>
</dbReference>
<sequence>MADRLSRRGFLTSTALAAGAYGLATACASETSGPAARNTG</sequence>
<dbReference type="NCBIfam" id="TIGR01409">
    <property type="entry name" value="TAT_signal_seq"/>
    <property type="match status" value="1"/>
</dbReference>
<dbReference type="PROSITE" id="PS51257">
    <property type="entry name" value="PROKAR_LIPOPROTEIN"/>
    <property type="match status" value="1"/>
</dbReference>
<protein>
    <submittedName>
        <fullName evidence="1">Twin-arginine translocation signal domain-containing protein</fullName>
    </submittedName>
</protein>
<evidence type="ECO:0000313" key="1">
    <source>
        <dbReference type="EMBL" id="MFD0854261.1"/>
    </source>
</evidence>
<proteinExistence type="predicted"/>
<comment type="caution">
    <text evidence="1">The sequence shown here is derived from an EMBL/GenBank/DDBJ whole genome shotgun (WGS) entry which is preliminary data.</text>
</comment>
<name>A0ABW3CJ01_9ACTN</name>
<evidence type="ECO:0000313" key="2">
    <source>
        <dbReference type="Proteomes" id="UP001597083"/>
    </source>
</evidence>
<dbReference type="InterPro" id="IPR006311">
    <property type="entry name" value="TAT_signal"/>
</dbReference>
<organism evidence="1 2">
    <name type="scientific">Actinomadura adrarensis</name>
    <dbReference type="NCBI Taxonomy" id="1819600"/>
    <lineage>
        <taxon>Bacteria</taxon>
        <taxon>Bacillati</taxon>
        <taxon>Actinomycetota</taxon>
        <taxon>Actinomycetes</taxon>
        <taxon>Streptosporangiales</taxon>
        <taxon>Thermomonosporaceae</taxon>
        <taxon>Actinomadura</taxon>
    </lineage>
</organism>